<keyword evidence="2" id="KW-1185">Reference proteome</keyword>
<evidence type="ECO:0000313" key="1">
    <source>
        <dbReference type="EMBL" id="OCH86895.1"/>
    </source>
</evidence>
<proteinExistence type="predicted"/>
<dbReference type="AlphaFoldDB" id="A0A8E2AWW3"/>
<dbReference type="OrthoDB" id="3264586at2759"/>
<name>A0A8E2AWW3_9APHY</name>
<dbReference type="Proteomes" id="UP000250043">
    <property type="component" value="Unassembled WGS sequence"/>
</dbReference>
<organism evidence="1 2">
    <name type="scientific">Obba rivulosa</name>
    <dbReference type="NCBI Taxonomy" id="1052685"/>
    <lineage>
        <taxon>Eukaryota</taxon>
        <taxon>Fungi</taxon>
        <taxon>Dikarya</taxon>
        <taxon>Basidiomycota</taxon>
        <taxon>Agaricomycotina</taxon>
        <taxon>Agaricomycetes</taxon>
        <taxon>Polyporales</taxon>
        <taxon>Gelatoporiaceae</taxon>
        <taxon>Obba</taxon>
    </lineage>
</organism>
<reference evidence="1 2" key="1">
    <citation type="submission" date="2016-07" db="EMBL/GenBank/DDBJ databases">
        <title>Draft genome of the white-rot fungus Obba rivulosa 3A-2.</title>
        <authorList>
            <consortium name="DOE Joint Genome Institute"/>
            <person name="Miettinen O."/>
            <person name="Riley R."/>
            <person name="Acob R."/>
            <person name="Barry K."/>
            <person name="Cullen D."/>
            <person name="De Vries R."/>
            <person name="Hainaut M."/>
            <person name="Hatakka A."/>
            <person name="Henrissat B."/>
            <person name="Hilden K."/>
            <person name="Kuo R."/>
            <person name="Labutti K."/>
            <person name="Lipzen A."/>
            <person name="Makela M.R."/>
            <person name="Sandor L."/>
            <person name="Spatafora J.W."/>
            <person name="Grigoriev I.V."/>
            <person name="Hibbett D.S."/>
        </authorList>
    </citation>
    <scope>NUCLEOTIDE SEQUENCE [LARGE SCALE GENOMIC DNA]</scope>
    <source>
        <strain evidence="1 2">3A-2</strain>
    </source>
</reference>
<accession>A0A8E2AWW3</accession>
<protein>
    <submittedName>
        <fullName evidence="1">Uncharacterized protein</fullName>
    </submittedName>
</protein>
<evidence type="ECO:0000313" key="2">
    <source>
        <dbReference type="Proteomes" id="UP000250043"/>
    </source>
</evidence>
<dbReference type="EMBL" id="KV722507">
    <property type="protein sequence ID" value="OCH86895.1"/>
    <property type="molecule type" value="Genomic_DNA"/>
</dbReference>
<gene>
    <name evidence="1" type="ORF">OBBRIDRAFT_737119</name>
</gene>
<sequence length="135" mass="15327">MALPDVNSSVVEMLSIFEEFQKRKATKTSSRSTEFQRKKNALFDQARMDAEDVVREGVVYVDQARARVAELKAHETSFEKSQRNLSFLAQRQNEAAGVAFDTYTSLLEELSRRRAGQVNEASATRKSLRPHTCIL</sequence>